<dbReference type="GO" id="GO:0016627">
    <property type="term" value="F:oxidoreductase activity, acting on the CH-CH group of donors"/>
    <property type="evidence" value="ECO:0007669"/>
    <property type="project" value="InterPro"/>
</dbReference>
<protein>
    <recommendedName>
        <fullName evidence="9">Dehydrogenase</fullName>
    </recommendedName>
</protein>
<name>A0A381NFJ1_9ZZZZ</name>
<dbReference type="Gene3D" id="1.10.540.10">
    <property type="entry name" value="Acyl-CoA dehydrogenase/oxidase, N-terminal domain"/>
    <property type="match status" value="1"/>
</dbReference>
<comment type="cofactor">
    <cofactor evidence="1">
        <name>FAD</name>
        <dbReference type="ChEBI" id="CHEBI:57692"/>
    </cofactor>
</comment>
<keyword evidence="2" id="KW-0285">Flavoprotein</keyword>
<proteinExistence type="predicted"/>
<organism evidence="8">
    <name type="scientific">marine metagenome</name>
    <dbReference type="NCBI Taxonomy" id="408172"/>
    <lineage>
        <taxon>unclassified sequences</taxon>
        <taxon>metagenomes</taxon>
        <taxon>ecological metagenomes</taxon>
    </lineage>
</organism>
<dbReference type="InterPro" id="IPR009100">
    <property type="entry name" value="AcylCoA_DH/oxidase_NM_dom_sf"/>
</dbReference>
<dbReference type="InterPro" id="IPR036250">
    <property type="entry name" value="AcylCo_DH-like_C"/>
</dbReference>
<dbReference type="PANTHER" id="PTHR43292:SF4">
    <property type="entry name" value="ACYL-COA DEHYDROGENASE FADE34"/>
    <property type="match status" value="1"/>
</dbReference>
<evidence type="ECO:0000256" key="1">
    <source>
        <dbReference type="ARBA" id="ARBA00001974"/>
    </source>
</evidence>
<dbReference type="InterPro" id="IPR006091">
    <property type="entry name" value="Acyl-CoA_Oxase/DH_mid-dom"/>
</dbReference>
<dbReference type="GO" id="GO:0005886">
    <property type="term" value="C:plasma membrane"/>
    <property type="evidence" value="ECO:0007669"/>
    <property type="project" value="TreeGrafter"/>
</dbReference>
<dbReference type="InterPro" id="IPR037069">
    <property type="entry name" value="AcylCoA_DH/ox_N_sf"/>
</dbReference>
<gene>
    <name evidence="8" type="ORF">METZ01_LOCUS5462</name>
</gene>
<dbReference type="AlphaFoldDB" id="A0A381NFJ1"/>
<feature type="domain" description="Acyl-CoA dehydrogenase/oxidase N-terminal" evidence="7">
    <location>
        <begin position="20"/>
        <end position="129"/>
    </location>
</feature>
<dbReference type="InterPro" id="IPR052161">
    <property type="entry name" value="Mycobact_Acyl-CoA_DH"/>
</dbReference>
<evidence type="ECO:0000259" key="7">
    <source>
        <dbReference type="Pfam" id="PF02771"/>
    </source>
</evidence>
<dbReference type="InterPro" id="IPR046373">
    <property type="entry name" value="Acyl-CoA_Oxase/DH_mid-dom_sf"/>
</dbReference>
<feature type="region of interest" description="Disordered" evidence="5">
    <location>
        <begin position="391"/>
        <end position="411"/>
    </location>
</feature>
<dbReference type="Gene3D" id="1.20.140.10">
    <property type="entry name" value="Butyryl-CoA Dehydrogenase, subunit A, domain 3"/>
    <property type="match status" value="1"/>
</dbReference>
<dbReference type="Pfam" id="PF02770">
    <property type="entry name" value="Acyl-CoA_dh_M"/>
    <property type="match status" value="1"/>
</dbReference>
<dbReference type="GO" id="GO:0050660">
    <property type="term" value="F:flavin adenine dinucleotide binding"/>
    <property type="evidence" value="ECO:0007669"/>
    <property type="project" value="InterPro"/>
</dbReference>
<feature type="domain" description="Acyl-CoA oxidase/dehydrogenase middle" evidence="6">
    <location>
        <begin position="134"/>
        <end position="219"/>
    </location>
</feature>
<evidence type="ECO:0000313" key="8">
    <source>
        <dbReference type="EMBL" id="SUZ52608.1"/>
    </source>
</evidence>
<sequence length="411" mass="44058">MVDDATDGPVADPGGDAGLEAFRTEVRRFLDDVGDLTAHASGQRTLERSRAYLAARFDAGLGAIDYPVDDGGRGLDRRYVEVFRAESADRITSDGASGFGIGIGMCLPTIRDHGSSALRARFLRPGLRGDEVWCQLYSEPGAGSDLAGLTTRAVRDGDEWVVTGQKVWTSGATDADFGILLARTDWEVPKHAGISMLVLPMRQANVEVRPLHQMTGVAHFNEVFMDGARVPADWVVGEEGDGWRMAVALLAHERSSIGGGGGRQPIPTDRIVDLARSAGRAADPLVRQDLARLVTGTRIVRWLNLRPGIHPSIPKLWRSRQGRDAAEVTSRLAFPGGAAWLGDPLGTTEPGDFADADGSHWAYGICDSRAHSLGGGTDEVQKNTLGERVLGLPREPATDRGIPFSQVPKNG</sequence>
<reference evidence="8" key="1">
    <citation type="submission" date="2018-05" db="EMBL/GenBank/DDBJ databases">
        <authorList>
            <person name="Lanie J.A."/>
            <person name="Ng W.-L."/>
            <person name="Kazmierczak K.M."/>
            <person name="Andrzejewski T.M."/>
            <person name="Davidsen T.M."/>
            <person name="Wayne K.J."/>
            <person name="Tettelin H."/>
            <person name="Glass J.I."/>
            <person name="Rusch D."/>
            <person name="Podicherti R."/>
            <person name="Tsui H.-C.T."/>
            <person name="Winkler M.E."/>
        </authorList>
    </citation>
    <scope>NUCLEOTIDE SEQUENCE</scope>
</reference>
<evidence type="ECO:0000256" key="5">
    <source>
        <dbReference type="SAM" id="MobiDB-lite"/>
    </source>
</evidence>
<evidence type="ECO:0000256" key="4">
    <source>
        <dbReference type="ARBA" id="ARBA00023002"/>
    </source>
</evidence>
<keyword evidence="4" id="KW-0560">Oxidoreductase</keyword>
<dbReference type="PANTHER" id="PTHR43292">
    <property type="entry name" value="ACYL-COA DEHYDROGENASE"/>
    <property type="match status" value="1"/>
</dbReference>
<evidence type="ECO:0008006" key="9">
    <source>
        <dbReference type="Google" id="ProtNLM"/>
    </source>
</evidence>
<evidence type="ECO:0000256" key="2">
    <source>
        <dbReference type="ARBA" id="ARBA00022630"/>
    </source>
</evidence>
<accession>A0A381NFJ1</accession>
<dbReference type="EMBL" id="UINC01000284">
    <property type="protein sequence ID" value="SUZ52608.1"/>
    <property type="molecule type" value="Genomic_DNA"/>
</dbReference>
<dbReference type="InterPro" id="IPR013786">
    <property type="entry name" value="AcylCoA_DH/ox_N"/>
</dbReference>
<dbReference type="Pfam" id="PF02771">
    <property type="entry name" value="Acyl-CoA_dh_N"/>
    <property type="match status" value="1"/>
</dbReference>
<keyword evidence="3" id="KW-0274">FAD</keyword>
<dbReference type="Gene3D" id="2.40.110.10">
    <property type="entry name" value="Butyryl-CoA Dehydrogenase, subunit A, domain 2"/>
    <property type="match status" value="1"/>
</dbReference>
<evidence type="ECO:0000259" key="6">
    <source>
        <dbReference type="Pfam" id="PF02770"/>
    </source>
</evidence>
<dbReference type="SUPFAM" id="SSF56645">
    <property type="entry name" value="Acyl-CoA dehydrogenase NM domain-like"/>
    <property type="match status" value="1"/>
</dbReference>
<evidence type="ECO:0000256" key="3">
    <source>
        <dbReference type="ARBA" id="ARBA00022827"/>
    </source>
</evidence>
<dbReference type="FunFam" id="2.40.110.10:FF:000011">
    <property type="entry name" value="Acyl-CoA dehydrogenase FadE34"/>
    <property type="match status" value="1"/>
</dbReference>
<dbReference type="SUPFAM" id="SSF47203">
    <property type="entry name" value="Acyl-CoA dehydrogenase C-terminal domain-like"/>
    <property type="match status" value="1"/>
</dbReference>